<evidence type="ECO:0000313" key="1">
    <source>
        <dbReference type="EMBL" id="MPN56224.1"/>
    </source>
</evidence>
<proteinExistence type="predicted"/>
<comment type="caution">
    <text evidence="1">The sequence shown here is derived from an EMBL/GenBank/DDBJ whole genome shotgun (WGS) entry which is preliminary data.</text>
</comment>
<organism evidence="1">
    <name type="scientific">bioreactor metagenome</name>
    <dbReference type="NCBI Taxonomy" id="1076179"/>
    <lineage>
        <taxon>unclassified sequences</taxon>
        <taxon>metagenomes</taxon>
        <taxon>ecological metagenomes</taxon>
    </lineage>
</organism>
<dbReference type="AlphaFoldDB" id="A0A645J6X8"/>
<protein>
    <submittedName>
        <fullName evidence="1">Uncharacterized protein</fullName>
    </submittedName>
</protein>
<gene>
    <name evidence="1" type="ORF">SDC9_203910</name>
</gene>
<name>A0A645J6X8_9ZZZZ</name>
<reference evidence="1" key="1">
    <citation type="submission" date="2019-08" db="EMBL/GenBank/DDBJ databases">
        <authorList>
            <person name="Kucharzyk K."/>
            <person name="Murdoch R.W."/>
            <person name="Higgins S."/>
            <person name="Loffler F."/>
        </authorList>
    </citation>
    <scope>NUCLEOTIDE SEQUENCE</scope>
</reference>
<accession>A0A645J6X8</accession>
<dbReference type="EMBL" id="VSSQ01126319">
    <property type="protein sequence ID" value="MPN56224.1"/>
    <property type="molecule type" value="Genomic_DNA"/>
</dbReference>
<sequence length="105" mass="12934">MEKIYSSLYLYLESFKDNWLEHLSLLKTQEKIIGKKKEHEYMDKIRNRITTLMDMDDRLRHYPWTDSFSKEKTSEFIFDNMLTMLRKGEKDISFFIMILEKMLSY</sequence>